<gene>
    <name evidence="1" type="ORF">CH378_15390</name>
</gene>
<dbReference type="EMBL" id="NPDP01000030">
    <property type="protein sequence ID" value="PJZ28935.1"/>
    <property type="molecule type" value="Genomic_DNA"/>
</dbReference>
<comment type="caution">
    <text evidence="1">The sequence shown here is derived from an EMBL/GenBank/DDBJ whole genome shotgun (WGS) entry which is preliminary data.</text>
</comment>
<evidence type="ECO:0000313" key="2">
    <source>
        <dbReference type="Proteomes" id="UP000231919"/>
    </source>
</evidence>
<proteinExistence type="predicted"/>
<reference evidence="1 2" key="1">
    <citation type="submission" date="2017-07" db="EMBL/GenBank/DDBJ databases">
        <title>Leptospira spp. isolated from tropical soils.</title>
        <authorList>
            <person name="Thibeaux R."/>
            <person name="Iraola G."/>
            <person name="Ferres I."/>
            <person name="Bierque E."/>
            <person name="Girault D."/>
            <person name="Soupe-Gilbert M.-E."/>
            <person name="Picardeau M."/>
            <person name="Goarant C."/>
        </authorList>
    </citation>
    <scope>NUCLEOTIDE SEQUENCE [LARGE SCALE GENOMIC DNA]</scope>
    <source>
        <strain evidence="1 2">JW2-C-B1</strain>
    </source>
</reference>
<evidence type="ECO:0000313" key="1">
    <source>
        <dbReference type="EMBL" id="PJZ28935.1"/>
    </source>
</evidence>
<keyword evidence="2" id="KW-1185">Reference proteome</keyword>
<protein>
    <submittedName>
        <fullName evidence="1">Uncharacterized protein</fullName>
    </submittedName>
</protein>
<accession>A0ABX4N6J8</accession>
<name>A0ABX4N6J8_9LEPT</name>
<organism evidence="1 2">
    <name type="scientific">Leptospira kmetyi</name>
    <dbReference type="NCBI Taxonomy" id="408139"/>
    <lineage>
        <taxon>Bacteria</taxon>
        <taxon>Pseudomonadati</taxon>
        <taxon>Spirochaetota</taxon>
        <taxon>Spirochaetia</taxon>
        <taxon>Leptospirales</taxon>
        <taxon>Leptospiraceae</taxon>
        <taxon>Leptospira</taxon>
    </lineage>
</organism>
<sequence length="267" mass="29676">MSKSTEVLPSNGKKTCQRSDRSSFLAQIADSFQGNASRRKGLQLKGNGSQAKRLLSVEFSKSGRFWTAFAFLVTLAGISQSFFGLQTSQLHANIRTQALRIESPSWETIDETSLNQVDKARIFKTEFRIDAILQSRIELGYQSGLSGLPSDQIFENGHEDKIVQLVRLGILEEGIFKISNIQQSSNTKARSLEDTNAIRLLLLATNGEEAKERTSVKSKRMTGSVGTSTAKRSIGFAVVEIQRAAKRKITRYYARLTHSDPENRGNI</sequence>
<dbReference type="Proteomes" id="UP000231919">
    <property type="component" value="Unassembled WGS sequence"/>
</dbReference>